<dbReference type="InterPro" id="IPR003494">
    <property type="entry name" value="SHS2_FtsA"/>
</dbReference>
<dbReference type="SMART" id="SM00842">
    <property type="entry name" value="FtsA"/>
    <property type="match status" value="1"/>
</dbReference>
<dbReference type="KEGG" id="nik:F5I99_01345"/>
<evidence type="ECO:0000313" key="3">
    <source>
        <dbReference type="Proteomes" id="UP000325606"/>
    </source>
</evidence>
<dbReference type="Gene3D" id="3.30.420.40">
    <property type="match status" value="2"/>
</dbReference>
<organism evidence="2 3">
    <name type="scientific">Nitrincola iocasae</name>
    <dbReference type="NCBI Taxonomy" id="2614693"/>
    <lineage>
        <taxon>Bacteria</taxon>
        <taxon>Pseudomonadati</taxon>
        <taxon>Pseudomonadota</taxon>
        <taxon>Gammaproteobacteria</taxon>
        <taxon>Oceanospirillales</taxon>
        <taxon>Oceanospirillaceae</taxon>
        <taxon>Nitrincola</taxon>
    </lineage>
</organism>
<feature type="domain" description="SHS2" evidence="1">
    <location>
        <begin position="12"/>
        <end position="179"/>
    </location>
</feature>
<gene>
    <name evidence="2" type="primary">pilM</name>
    <name evidence="2" type="ORF">F5I99_01345</name>
</gene>
<dbReference type="EMBL" id="CP044222">
    <property type="protein sequence ID" value="QEW05249.1"/>
    <property type="molecule type" value="Genomic_DNA"/>
</dbReference>
<evidence type="ECO:0000313" key="2">
    <source>
        <dbReference type="EMBL" id="QEW05249.1"/>
    </source>
</evidence>
<dbReference type="SUPFAM" id="SSF53067">
    <property type="entry name" value="Actin-like ATPase domain"/>
    <property type="match status" value="2"/>
</dbReference>
<dbReference type="GO" id="GO:0051301">
    <property type="term" value="P:cell division"/>
    <property type="evidence" value="ECO:0007669"/>
    <property type="project" value="InterPro"/>
</dbReference>
<dbReference type="RefSeq" id="WP_151053296.1">
    <property type="nucleotide sequence ID" value="NZ_CP044222.1"/>
</dbReference>
<dbReference type="InterPro" id="IPR005883">
    <property type="entry name" value="PilM"/>
</dbReference>
<accession>A0A5J6L9B9</accession>
<name>A0A5J6L9B9_9GAMM</name>
<dbReference type="Pfam" id="PF11104">
    <property type="entry name" value="PilM_2"/>
    <property type="match status" value="1"/>
</dbReference>
<proteinExistence type="predicted"/>
<dbReference type="InterPro" id="IPR050696">
    <property type="entry name" value="FtsA/MreB"/>
</dbReference>
<sequence length="351" mass="37966">MVSLFRKKTSGWIGIDIGSSSVKLVSMSVSGNQHQIDAYAIVPLPASAVIDGNVEEVKEVTAAVQRGLKICGGKYNAAVVAVPSSAVITKRIQISNLFVGIELEDQVKIEADQFIPYPLEEVALDFEVIGPVAKDPNLNEILLVACRKENADSREDAVNAAGVKCEVVDVDTYAMERVLALIDHAEGDQLVAVVDIGASTLCLNVFTQGKLVYNREQAFGGNDLSQAIHQQHGMSMEEVDLAFRENTLDQAIVEQMVVPFTDTVIQQVSRALQFFYSSGVHGQLGKVYVCGGVSGLPNLTTRLADELEIETQLLMPFNHTAVNRKLNPERLNRDGAVLAKACGLALRSSNQ</sequence>
<dbReference type="Proteomes" id="UP000325606">
    <property type="component" value="Chromosome"/>
</dbReference>
<keyword evidence="3" id="KW-1185">Reference proteome</keyword>
<dbReference type="PANTHER" id="PTHR32432:SF3">
    <property type="entry name" value="ETHANOLAMINE UTILIZATION PROTEIN EUTJ"/>
    <property type="match status" value="1"/>
</dbReference>
<dbReference type="PANTHER" id="PTHR32432">
    <property type="entry name" value="CELL DIVISION PROTEIN FTSA-RELATED"/>
    <property type="match status" value="1"/>
</dbReference>
<evidence type="ECO:0000259" key="1">
    <source>
        <dbReference type="SMART" id="SM00842"/>
    </source>
</evidence>
<protein>
    <submittedName>
        <fullName evidence="2">Type IV pilus assembly protein PilM</fullName>
    </submittedName>
</protein>
<dbReference type="PIRSF" id="PIRSF019169">
    <property type="entry name" value="PilM"/>
    <property type="match status" value="1"/>
</dbReference>
<dbReference type="CDD" id="cd24049">
    <property type="entry name" value="ASKHA_NBD_PilM"/>
    <property type="match status" value="1"/>
</dbReference>
<dbReference type="InterPro" id="IPR043129">
    <property type="entry name" value="ATPase_NBD"/>
</dbReference>
<dbReference type="Gene3D" id="3.30.1490.300">
    <property type="match status" value="1"/>
</dbReference>
<dbReference type="AlphaFoldDB" id="A0A5J6L9B9"/>
<dbReference type="NCBIfam" id="TIGR01175">
    <property type="entry name" value="pilM"/>
    <property type="match status" value="1"/>
</dbReference>
<reference evidence="2 3" key="1">
    <citation type="submission" date="2019-09" db="EMBL/GenBank/DDBJ databases">
        <title>Nitrincola iocasae sp. nov., a bacterium isolated from the sediment collected at a cold seep field in South China Sea.</title>
        <authorList>
            <person name="Zhang H."/>
            <person name="Wang H."/>
            <person name="Li C."/>
        </authorList>
    </citation>
    <scope>NUCLEOTIDE SEQUENCE [LARGE SCALE GENOMIC DNA]</scope>
    <source>
        <strain evidence="2 3">KXZD1103</strain>
    </source>
</reference>